<evidence type="ECO:0000256" key="3">
    <source>
        <dbReference type="ARBA" id="ARBA00022487"/>
    </source>
</evidence>
<evidence type="ECO:0000256" key="1">
    <source>
        <dbReference type="ARBA" id="ARBA00005622"/>
    </source>
</evidence>
<dbReference type="PANTHER" id="PTHR10061:SF0">
    <property type="entry name" value="S-FORMYLGLUTATHIONE HYDROLASE"/>
    <property type="match status" value="1"/>
</dbReference>
<proteinExistence type="inferred from homology"/>
<evidence type="ECO:0000313" key="9">
    <source>
        <dbReference type="Proteomes" id="UP001597044"/>
    </source>
</evidence>
<comment type="caution">
    <text evidence="8">The sequence shown here is derived from an EMBL/GenBank/DDBJ whole genome shotgun (WGS) entry which is preliminary data.</text>
</comment>
<accession>A0ABW3HCR3</accession>
<dbReference type="NCBIfam" id="TIGR02821">
    <property type="entry name" value="fghA_ester_D"/>
    <property type="match status" value="1"/>
</dbReference>
<gene>
    <name evidence="8" type="primary">fghA</name>
    <name evidence="8" type="ORF">ACFQ0F_00800</name>
</gene>
<dbReference type="Proteomes" id="UP001597044">
    <property type="component" value="Unassembled WGS sequence"/>
</dbReference>
<organism evidence="8 9">
    <name type="scientific">Paraperlucidibaca wandonensis</name>
    <dbReference type="NCBI Taxonomy" id="1268273"/>
    <lineage>
        <taxon>Bacteria</taxon>
        <taxon>Pseudomonadati</taxon>
        <taxon>Pseudomonadota</taxon>
        <taxon>Gammaproteobacteria</taxon>
        <taxon>Moraxellales</taxon>
        <taxon>Moraxellaceae</taxon>
        <taxon>Paraperlucidibaca</taxon>
    </lineage>
</organism>
<dbReference type="Gene3D" id="3.40.50.1820">
    <property type="entry name" value="alpha/beta hydrolase"/>
    <property type="match status" value="1"/>
</dbReference>
<keyword evidence="9" id="KW-1185">Reference proteome</keyword>
<dbReference type="PANTHER" id="PTHR10061">
    <property type="entry name" value="S-FORMYLGLUTATHIONE HYDROLASE"/>
    <property type="match status" value="1"/>
</dbReference>
<evidence type="ECO:0000256" key="6">
    <source>
        <dbReference type="NCBIfam" id="TIGR02821"/>
    </source>
</evidence>
<dbReference type="GO" id="GO:0018738">
    <property type="term" value="F:S-formylglutathione hydrolase activity"/>
    <property type="evidence" value="ECO:0007669"/>
    <property type="project" value="UniProtKB-EC"/>
</dbReference>
<dbReference type="InterPro" id="IPR014186">
    <property type="entry name" value="S-formylglutathione_hydrol"/>
</dbReference>
<dbReference type="RefSeq" id="WP_379067997.1">
    <property type="nucleotide sequence ID" value="NZ_JBHTIT010000001.1"/>
</dbReference>
<comment type="similarity">
    <text evidence="1 7">Belongs to the esterase D family.</text>
</comment>
<dbReference type="EC" id="3.1.2.12" evidence="2 6"/>
<name>A0ABW3HCR3_9GAMM</name>
<dbReference type="EMBL" id="JBHTIT010000001">
    <property type="protein sequence ID" value="MFD0948944.1"/>
    <property type="molecule type" value="Genomic_DNA"/>
</dbReference>
<dbReference type="InterPro" id="IPR029058">
    <property type="entry name" value="AB_hydrolase_fold"/>
</dbReference>
<evidence type="ECO:0000256" key="5">
    <source>
        <dbReference type="ARBA" id="ARBA00047590"/>
    </source>
</evidence>
<comment type="catalytic activity">
    <reaction evidence="5 7">
        <text>S-formylglutathione + H2O = formate + glutathione + H(+)</text>
        <dbReference type="Rhea" id="RHEA:14961"/>
        <dbReference type="ChEBI" id="CHEBI:15377"/>
        <dbReference type="ChEBI" id="CHEBI:15378"/>
        <dbReference type="ChEBI" id="CHEBI:15740"/>
        <dbReference type="ChEBI" id="CHEBI:57688"/>
        <dbReference type="ChEBI" id="CHEBI:57925"/>
        <dbReference type="EC" id="3.1.2.12"/>
    </reaction>
</comment>
<evidence type="ECO:0000256" key="7">
    <source>
        <dbReference type="RuleBase" id="RU363068"/>
    </source>
</evidence>
<evidence type="ECO:0000256" key="4">
    <source>
        <dbReference type="ARBA" id="ARBA00022801"/>
    </source>
</evidence>
<evidence type="ECO:0000313" key="8">
    <source>
        <dbReference type="EMBL" id="MFD0948944.1"/>
    </source>
</evidence>
<keyword evidence="4 7" id="KW-0378">Hydrolase</keyword>
<dbReference type="SUPFAM" id="SSF53474">
    <property type="entry name" value="alpha/beta-Hydrolases"/>
    <property type="match status" value="1"/>
</dbReference>
<dbReference type="InterPro" id="IPR000801">
    <property type="entry name" value="Esterase-like"/>
</dbReference>
<reference evidence="9" key="1">
    <citation type="journal article" date="2019" name="Int. J. Syst. Evol. Microbiol.">
        <title>The Global Catalogue of Microorganisms (GCM) 10K type strain sequencing project: providing services to taxonomists for standard genome sequencing and annotation.</title>
        <authorList>
            <consortium name="The Broad Institute Genomics Platform"/>
            <consortium name="The Broad Institute Genome Sequencing Center for Infectious Disease"/>
            <person name="Wu L."/>
            <person name="Ma J."/>
        </authorList>
    </citation>
    <scope>NUCLEOTIDE SEQUENCE [LARGE SCALE GENOMIC DNA]</scope>
    <source>
        <strain evidence="9">CCUG 63419</strain>
    </source>
</reference>
<sequence length="278" mass="30535">MSMITRSKHACFGGIQGFYTHDSSSIGLPMRFSVYQPPQAANGPVPVVFFLAGLTCTEETFMVKAGAQRVAAELGLMLVTCDTSPRDIELPGDRENWDFGVGAGFYLDATTQPWATHYRMGSYVLELRDFILANFSASADRVGIMGHSMGGHGALTIGLKHPERFQSVSAFAPIAAPSECPWGEKAFSRYLGDDRSSWRAFDATALVEDGQRTSALLVDQGLEDQFLPNQLSPDRFESACRGAGQALTLRRQSGYDHGYYFISSFIADHLHHHAQLLR</sequence>
<keyword evidence="3 7" id="KW-0719">Serine esterase</keyword>
<protein>
    <recommendedName>
        <fullName evidence="2 6">S-formylglutathione hydrolase</fullName>
        <ecNumber evidence="2 6">3.1.2.12</ecNumber>
    </recommendedName>
</protein>
<comment type="function">
    <text evidence="7">Serine hydrolase involved in the detoxification of formaldehyde.</text>
</comment>
<dbReference type="Pfam" id="PF00756">
    <property type="entry name" value="Esterase"/>
    <property type="match status" value="1"/>
</dbReference>
<evidence type="ECO:0000256" key="2">
    <source>
        <dbReference type="ARBA" id="ARBA00012479"/>
    </source>
</evidence>